<keyword evidence="3" id="KW-0238">DNA-binding</keyword>
<reference evidence="8" key="1">
    <citation type="journal article" date="2019" name="Int. J. Syst. Evol. Microbiol.">
        <title>The Global Catalogue of Microorganisms (GCM) 10K type strain sequencing project: providing services to taxonomists for standard genome sequencing and annotation.</title>
        <authorList>
            <consortium name="The Broad Institute Genomics Platform"/>
            <consortium name="The Broad Institute Genome Sequencing Center for Infectious Disease"/>
            <person name="Wu L."/>
            <person name="Ma J."/>
        </authorList>
    </citation>
    <scope>NUCLEOTIDE SEQUENCE [LARGE SCALE GENOMIC DNA]</scope>
    <source>
        <strain evidence="8">NBRC 111756</strain>
    </source>
</reference>
<organism evidence="7 8">
    <name type="scientific">Marinobacterium aestuariivivens</name>
    <dbReference type="NCBI Taxonomy" id="1698799"/>
    <lineage>
        <taxon>Bacteria</taxon>
        <taxon>Pseudomonadati</taxon>
        <taxon>Pseudomonadota</taxon>
        <taxon>Gammaproteobacteria</taxon>
        <taxon>Oceanospirillales</taxon>
        <taxon>Oceanospirillaceae</taxon>
        <taxon>Marinobacterium</taxon>
    </lineage>
</organism>
<dbReference type="Pfam" id="PF03466">
    <property type="entry name" value="LysR_substrate"/>
    <property type="match status" value="1"/>
</dbReference>
<dbReference type="EMBL" id="JBHSWE010000001">
    <property type="protein sequence ID" value="MFC6669974.1"/>
    <property type="molecule type" value="Genomic_DNA"/>
</dbReference>
<evidence type="ECO:0000313" key="7">
    <source>
        <dbReference type="EMBL" id="MFC6669974.1"/>
    </source>
</evidence>
<dbReference type="InterPro" id="IPR036390">
    <property type="entry name" value="WH_DNA-bd_sf"/>
</dbReference>
<dbReference type="PANTHER" id="PTHR30293:SF0">
    <property type="entry name" value="NITROGEN ASSIMILATION REGULATORY PROTEIN NAC"/>
    <property type="match status" value="1"/>
</dbReference>
<dbReference type="Gene3D" id="3.40.190.290">
    <property type="match status" value="1"/>
</dbReference>
<dbReference type="RefSeq" id="WP_379908493.1">
    <property type="nucleotide sequence ID" value="NZ_JBHSWE010000001.1"/>
</dbReference>
<comment type="caution">
    <text evidence="7">The sequence shown here is derived from an EMBL/GenBank/DDBJ whole genome shotgun (WGS) entry which is preliminary data.</text>
</comment>
<feature type="domain" description="HTH lysR-type" evidence="6">
    <location>
        <begin position="1"/>
        <end position="58"/>
    </location>
</feature>
<dbReference type="Pfam" id="PF00126">
    <property type="entry name" value="HTH_1"/>
    <property type="match status" value="1"/>
</dbReference>
<dbReference type="PANTHER" id="PTHR30293">
    <property type="entry name" value="TRANSCRIPTIONAL REGULATORY PROTEIN NAC-RELATED"/>
    <property type="match status" value="1"/>
</dbReference>
<gene>
    <name evidence="7" type="ORF">ACFQDL_07660</name>
</gene>
<evidence type="ECO:0000256" key="2">
    <source>
        <dbReference type="ARBA" id="ARBA00023015"/>
    </source>
</evidence>
<evidence type="ECO:0000313" key="8">
    <source>
        <dbReference type="Proteomes" id="UP001596422"/>
    </source>
</evidence>
<dbReference type="SUPFAM" id="SSF53850">
    <property type="entry name" value="Periplasmic binding protein-like II"/>
    <property type="match status" value="1"/>
</dbReference>
<dbReference type="SUPFAM" id="SSF46785">
    <property type="entry name" value="Winged helix' DNA-binding domain"/>
    <property type="match status" value="1"/>
</dbReference>
<dbReference type="Proteomes" id="UP001596422">
    <property type="component" value="Unassembled WGS sequence"/>
</dbReference>
<sequence length="305" mass="34113">MEFRQLRYFVELAQAGSMSRAAVLLSVAQPAISRQLRNLEEEVGLALFTRTGRGVELTDAGKVFLERARAIIEEMEDLSEEIRGFKGIVSGKVRVGLPPTESQFLAAPLVLRVKEKYPNVSLQIVEAFSGDVNEWLATGRVDLALFYRTSRTSQIICEELVDESLCLVSSRRFDGPDRDLEFKEIADVPLILPSSRHGLRVLVERVAMQLNVALNINFEVDSYLAIKDLVEASIGLTVLPYMSVKREVEQGQLFVRRIAPAQLSRSLVMSMSTQHTLTQATRTVARESRELVHELVEAGLWVGVI</sequence>
<dbReference type="Gene3D" id="1.10.10.10">
    <property type="entry name" value="Winged helix-like DNA-binding domain superfamily/Winged helix DNA-binding domain"/>
    <property type="match status" value="1"/>
</dbReference>
<dbReference type="InterPro" id="IPR005119">
    <property type="entry name" value="LysR_subst-bd"/>
</dbReference>
<dbReference type="PROSITE" id="PS50931">
    <property type="entry name" value="HTH_LYSR"/>
    <property type="match status" value="1"/>
</dbReference>
<evidence type="ECO:0000256" key="1">
    <source>
        <dbReference type="ARBA" id="ARBA00009437"/>
    </source>
</evidence>
<keyword evidence="2" id="KW-0805">Transcription regulation</keyword>
<keyword evidence="8" id="KW-1185">Reference proteome</keyword>
<protein>
    <submittedName>
        <fullName evidence="7">LysR family transcriptional regulator</fullName>
    </submittedName>
</protein>
<dbReference type="InterPro" id="IPR036388">
    <property type="entry name" value="WH-like_DNA-bd_sf"/>
</dbReference>
<name>A0ABW1ZXP6_9GAMM</name>
<accession>A0ABW1ZXP6</accession>
<dbReference type="InterPro" id="IPR000847">
    <property type="entry name" value="LysR_HTH_N"/>
</dbReference>
<evidence type="ECO:0000256" key="5">
    <source>
        <dbReference type="ARBA" id="ARBA00023163"/>
    </source>
</evidence>
<keyword evidence="4" id="KW-0010">Activator</keyword>
<proteinExistence type="inferred from homology"/>
<comment type="similarity">
    <text evidence="1">Belongs to the LysR transcriptional regulatory family.</text>
</comment>
<evidence type="ECO:0000256" key="3">
    <source>
        <dbReference type="ARBA" id="ARBA00023125"/>
    </source>
</evidence>
<evidence type="ECO:0000256" key="4">
    <source>
        <dbReference type="ARBA" id="ARBA00023159"/>
    </source>
</evidence>
<evidence type="ECO:0000259" key="6">
    <source>
        <dbReference type="PROSITE" id="PS50931"/>
    </source>
</evidence>
<dbReference type="PRINTS" id="PR00039">
    <property type="entry name" value="HTHLYSR"/>
</dbReference>
<keyword evidence="5" id="KW-0804">Transcription</keyword>